<dbReference type="GO" id="GO:0047134">
    <property type="term" value="F:protein-disulfide reductase [NAD(P)H] activity"/>
    <property type="evidence" value="ECO:0007669"/>
    <property type="project" value="UniProtKB-EC"/>
</dbReference>
<name>A0A1W1DEF3_9ZZZZ</name>
<dbReference type="Gene3D" id="2.60.40.1250">
    <property type="entry name" value="Thiol:disulfide interchange protein DsbD, N-terminal domain"/>
    <property type="match status" value="2"/>
</dbReference>
<evidence type="ECO:0000256" key="12">
    <source>
        <dbReference type="ARBA" id="ARBA00023002"/>
    </source>
</evidence>
<dbReference type="InterPro" id="IPR013766">
    <property type="entry name" value="Thioredoxin_domain"/>
</dbReference>
<evidence type="ECO:0000256" key="18">
    <source>
        <dbReference type="ARBA" id="ARBA00047388"/>
    </source>
</evidence>
<feature type="transmembrane region" description="Helical" evidence="20">
    <location>
        <begin position="603"/>
        <end position="622"/>
    </location>
</feature>
<dbReference type="Pfam" id="PF13899">
    <property type="entry name" value="Thioredoxin_7"/>
    <property type="match status" value="1"/>
</dbReference>
<dbReference type="Pfam" id="PF11412">
    <property type="entry name" value="DsbD_N"/>
    <property type="match status" value="2"/>
</dbReference>
<evidence type="ECO:0000256" key="2">
    <source>
        <dbReference type="ARBA" id="ARBA00007241"/>
    </source>
</evidence>
<dbReference type="InterPro" id="IPR036929">
    <property type="entry name" value="DsbDN_sf"/>
</dbReference>
<keyword evidence="13" id="KW-0520">NAD</keyword>
<evidence type="ECO:0000256" key="15">
    <source>
        <dbReference type="ARBA" id="ARBA00023157"/>
    </source>
</evidence>
<evidence type="ECO:0000256" key="20">
    <source>
        <dbReference type="SAM" id="Phobius"/>
    </source>
</evidence>
<dbReference type="HAMAP" id="MF_00399">
    <property type="entry name" value="DbsD"/>
    <property type="match status" value="1"/>
</dbReference>
<evidence type="ECO:0000256" key="8">
    <source>
        <dbReference type="ARBA" id="ARBA00022692"/>
    </source>
</evidence>
<dbReference type="InterPro" id="IPR035671">
    <property type="entry name" value="DsbD_gamma"/>
</dbReference>
<dbReference type="AlphaFoldDB" id="A0A1W1DEF3"/>
<keyword evidence="10" id="KW-0249">Electron transport</keyword>
<evidence type="ECO:0000256" key="17">
    <source>
        <dbReference type="ARBA" id="ARBA00032465"/>
    </source>
</evidence>
<evidence type="ECO:0000256" key="7">
    <source>
        <dbReference type="ARBA" id="ARBA00022519"/>
    </source>
</evidence>
<organism evidence="22">
    <name type="scientific">hydrothermal vent metagenome</name>
    <dbReference type="NCBI Taxonomy" id="652676"/>
    <lineage>
        <taxon>unclassified sequences</taxon>
        <taxon>metagenomes</taxon>
        <taxon>ecological metagenomes</taxon>
    </lineage>
</organism>
<comment type="catalytic activity">
    <reaction evidence="19">
        <text>[protein]-dithiol + NADP(+) = [protein]-disulfide + NADPH + H(+)</text>
        <dbReference type="Rhea" id="RHEA:18753"/>
        <dbReference type="Rhea" id="RHEA-COMP:10593"/>
        <dbReference type="Rhea" id="RHEA-COMP:10594"/>
        <dbReference type="ChEBI" id="CHEBI:15378"/>
        <dbReference type="ChEBI" id="CHEBI:29950"/>
        <dbReference type="ChEBI" id="CHEBI:50058"/>
        <dbReference type="ChEBI" id="CHEBI:57783"/>
        <dbReference type="ChEBI" id="CHEBI:58349"/>
        <dbReference type="EC" id="1.8.1.8"/>
    </reaction>
</comment>
<feature type="transmembrane region" description="Helical" evidence="20">
    <location>
        <begin position="509"/>
        <end position="534"/>
    </location>
</feature>
<keyword evidence="11 20" id="KW-1133">Transmembrane helix</keyword>
<evidence type="ECO:0000256" key="16">
    <source>
        <dbReference type="ARBA" id="ARBA00023284"/>
    </source>
</evidence>
<evidence type="ECO:0000256" key="14">
    <source>
        <dbReference type="ARBA" id="ARBA00023136"/>
    </source>
</evidence>
<dbReference type="PANTHER" id="PTHR32234">
    <property type="entry name" value="THIOL:DISULFIDE INTERCHANGE PROTEIN DSBD"/>
    <property type="match status" value="1"/>
</dbReference>
<dbReference type="NCBIfam" id="NF001419">
    <property type="entry name" value="PRK00293.1"/>
    <property type="match status" value="1"/>
</dbReference>
<keyword evidence="16" id="KW-0676">Redox-active center</keyword>
<evidence type="ECO:0000256" key="4">
    <source>
        <dbReference type="ARBA" id="ARBA00013830"/>
    </source>
</evidence>
<keyword evidence="9" id="KW-0732">Signal</keyword>
<feature type="transmembrane region" description="Helical" evidence="20">
    <location>
        <begin position="569"/>
        <end position="591"/>
    </location>
</feature>
<comment type="catalytic activity">
    <reaction evidence="18">
        <text>[protein]-dithiol + NAD(+) = [protein]-disulfide + NADH + H(+)</text>
        <dbReference type="Rhea" id="RHEA:18749"/>
        <dbReference type="Rhea" id="RHEA-COMP:10593"/>
        <dbReference type="Rhea" id="RHEA-COMP:10594"/>
        <dbReference type="ChEBI" id="CHEBI:15378"/>
        <dbReference type="ChEBI" id="CHEBI:29950"/>
        <dbReference type="ChEBI" id="CHEBI:50058"/>
        <dbReference type="ChEBI" id="CHEBI:57540"/>
        <dbReference type="ChEBI" id="CHEBI:57945"/>
        <dbReference type="EC" id="1.8.1.8"/>
    </reaction>
</comment>
<feature type="transmembrane region" description="Helical" evidence="20">
    <location>
        <begin position="350"/>
        <end position="382"/>
    </location>
</feature>
<comment type="subcellular location">
    <subcellularLocation>
        <location evidence="1">Cell inner membrane</location>
        <topology evidence="1">Multi-pass membrane protein</topology>
    </subcellularLocation>
</comment>
<comment type="similarity">
    <text evidence="2">Belongs to the thioredoxin family. DsbD subfamily.</text>
</comment>
<evidence type="ECO:0000256" key="19">
    <source>
        <dbReference type="ARBA" id="ARBA00047804"/>
    </source>
</evidence>
<dbReference type="GO" id="GO:0005886">
    <property type="term" value="C:plasma membrane"/>
    <property type="evidence" value="ECO:0007669"/>
    <property type="project" value="UniProtKB-SubCell"/>
</dbReference>
<feature type="transmembrane region" description="Helical" evidence="20">
    <location>
        <begin position="430"/>
        <end position="452"/>
    </location>
</feature>
<keyword evidence="6" id="KW-1003">Cell membrane</keyword>
<dbReference type="InterPro" id="IPR003834">
    <property type="entry name" value="Cyt_c_assmbl_TM_dom"/>
</dbReference>
<feature type="transmembrane region" description="Helical" evidence="20">
    <location>
        <begin position="546"/>
        <end position="563"/>
    </location>
</feature>
<keyword evidence="15" id="KW-1015">Disulfide bond</keyword>
<evidence type="ECO:0000256" key="1">
    <source>
        <dbReference type="ARBA" id="ARBA00004429"/>
    </source>
</evidence>
<dbReference type="GO" id="GO:0045454">
    <property type="term" value="P:cell redox homeostasis"/>
    <property type="evidence" value="ECO:0007669"/>
    <property type="project" value="TreeGrafter"/>
</dbReference>
<keyword evidence="5" id="KW-0813">Transport</keyword>
<dbReference type="InterPro" id="IPR028250">
    <property type="entry name" value="DsbDN"/>
</dbReference>
<dbReference type="PANTHER" id="PTHR32234:SF0">
    <property type="entry name" value="THIOL:DISULFIDE INTERCHANGE PROTEIN DSBD"/>
    <property type="match status" value="1"/>
</dbReference>
<evidence type="ECO:0000256" key="3">
    <source>
        <dbReference type="ARBA" id="ARBA00012612"/>
    </source>
</evidence>
<evidence type="ECO:0000259" key="21">
    <source>
        <dbReference type="PROSITE" id="PS51352"/>
    </source>
</evidence>
<gene>
    <name evidence="22" type="ORF">MNB_SUP05-11-610</name>
    <name evidence="23" type="ORF">MNB_SUP05-12-1304</name>
</gene>
<keyword evidence="7" id="KW-0997">Cell inner membrane</keyword>
<reference evidence="22" key="1">
    <citation type="submission" date="2016-10" db="EMBL/GenBank/DDBJ databases">
        <authorList>
            <person name="de Groot N.N."/>
        </authorList>
    </citation>
    <scope>NUCLEOTIDE SEQUENCE</scope>
</reference>
<dbReference type="CDD" id="cd02953">
    <property type="entry name" value="DsbDgamma"/>
    <property type="match status" value="1"/>
</dbReference>
<evidence type="ECO:0000256" key="13">
    <source>
        <dbReference type="ARBA" id="ARBA00023027"/>
    </source>
</evidence>
<sequence>MFVLTALMTYNKTLSTWDRNLKRLLLPLLLLLFSAFTQAENDLLPVDQAFDFKARVVNDEILLNWDIAQGYYLYKEKIKISADFSKQLGTAKFPKAKIKNDEFFGKIGVYRNNVVVAIPVLKGDAKSILLTVTYQGCADIGVCYPPITKSVALDISSIHEPSLIDSALDIFSKAKVGAQSIVDKITPISDEPLPADQAFVFSVVATDANTLLATWIIHEEYYLYHDKFFIDIKGAEFDTIVFPKGKIKDDPLFGKVQVHKGRLTVEIPLKNIQAQQITFTARYQGCWLGGICYPPLEKITDIMLPIQSTETTISTIASQLEVAQYKTTGTANVELNATDKIAALLQQDNVLWVLASFFGFGLLLSLTPCVFPMIPILSGIIVGHKGEVTTRKALIMSIVFVLSMSVAYSIAGVLAGYFGENLQILFQTPWILIVFSLIFVALAFSMFGYYEIQLPASIQGKIAKISNKQEGGHLIGVAIMGFLAALIVGPCVAPPLAGALIYIGQTGDALLGGLSLFVMSLGMGAPLLAIGAGVSKLPKAGGWMDNVKYIFGILMLAVAIWLLDRIISPLVSLTLWAALFSFSPIAMGALNKLTNTPTPWQRIFKAIGLLVLAYGILLWGLVARGGGDMLAPLSGYGASGTQVEQTHLKFERIKSSNDLDQVLTKANKNNQIVMLDFYADWCISCKELERFVFSNADVVNAMKNAIPLQADVTDNDATDKALMARFNIIGPPAILFFKNGIENRSQRIVGEINAQGYLEHLIKVQ</sequence>
<keyword evidence="8 20" id="KW-0812">Transmembrane</keyword>
<dbReference type="PROSITE" id="PS51352">
    <property type="entry name" value="THIOREDOXIN_2"/>
    <property type="match status" value="1"/>
</dbReference>
<protein>
    <recommendedName>
        <fullName evidence="4">Thiol:disulfide interchange protein DsbD</fullName>
        <ecNumber evidence="3">1.8.1.8</ecNumber>
    </recommendedName>
    <alternativeName>
        <fullName evidence="17">Protein-disulfide reductase</fullName>
    </alternativeName>
</protein>
<feature type="transmembrane region" description="Helical" evidence="20">
    <location>
        <begin position="473"/>
        <end position="503"/>
    </location>
</feature>
<dbReference type="Pfam" id="PF02683">
    <property type="entry name" value="DsbD_TM"/>
    <property type="match status" value="1"/>
</dbReference>
<evidence type="ECO:0000256" key="6">
    <source>
        <dbReference type="ARBA" id="ARBA00022475"/>
    </source>
</evidence>
<dbReference type="EC" id="1.8.1.8" evidence="3"/>
<evidence type="ECO:0000256" key="10">
    <source>
        <dbReference type="ARBA" id="ARBA00022982"/>
    </source>
</evidence>
<dbReference type="InterPro" id="IPR022910">
    <property type="entry name" value="Thiol_diS_interchange_DbsD"/>
</dbReference>
<evidence type="ECO:0000256" key="5">
    <source>
        <dbReference type="ARBA" id="ARBA00022448"/>
    </source>
</evidence>
<dbReference type="SUPFAM" id="SSF52833">
    <property type="entry name" value="Thioredoxin-like"/>
    <property type="match status" value="1"/>
</dbReference>
<accession>A0A1W1DEF3</accession>
<dbReference type="EMBL" id="FPHT01000267">
    <property type="protein sequence ID" value="SFV82790.1"/>
    <property type="molecule type" value="Genomic_DNA"/>
</dbReference>
<evidence type="ECO:0000256" key="9">
    <source>
        <dbReference type="ARBA" id="ARBA00022729"/>
    </source>
</evidence>
<feature type="domain" description="Thioredoxin" evidence="21">
    <location>
        <begin position="624"/>
        <end position="765"/>
    </location>
</feature>
<keyword evidence="14 20" id="KW-0472">Membrane</keyword>
<dbReference type="Gene3D" id="3.40.30.10">
    <property type="entry name" value="Glutaredoxin"/>
    <property type="match status" value="1"/>
</dbReference>
<dbReference type="SUPFAM" id="SSF74863">
    <property type="entry name" value="Thiol:disulfide interchange protein DsbD, N-terminal domain (DsbD-alpha)"/>
    <property type="match status" value="2"/>
</dbReference>
<evidence type="ECO:0000313" key="22">
    <source>
        <dbReference type="EMBL" id="SFV79470.1"/>
    </source>
</evidence>
<keyword evidence="12 22" id="KW-0560">Oxidoreductase</keyword>
<dbReference type="EMBL" id="FPHS01000213">
    <property type="protein sequence ID" value="SFV79470.1"/>
    <property type="molecule type" value="Genomic_DNA"/>
</dbReference>
<dbReference type="GO" id="GO:0017004">
    <property type="term" value="P:cytochrome complex assembly"/>
    <property type="evidence" value="ECO:0007669"/>
    <property type="project" value="InterPro"/>
</dbReference>
<feature type="transmembrane region" description="Helical" evidence="20">
    <location>
        <begin position="394"/>
        <end position="418"/>
    </location>
</feature>
<dbReference type="InterPro" id="IPR036249">
    <property type="entry name" value="Thioredoxin-like_sf"/>
</dbReference>
<evidence type="ECO:0000256" key="11">
    <source>
        <dbReference type="ARBA" id="ARBA00022989"/>
    </source>
</evidence>
<evidence type="ECO:0000313" key="23">
    <source>
        <dbReference type="EMBL" id="SFV82790.1"/>
    </source>
</evidence>
<proteinExistence type="inferred from homology"/>